<keyword evidence="1" id="KW-0732">Signal</keyword>
<gene>
    <name evidence="2" type="ORF">JX265_002712</name>
</gene>
<feature type="signal peptide" evidence="1">
    <location>
        <begin position="1"/>
        <end position="15"/>
    </location>
</feature>
<dbReference type="AlphaFoldDB" id="A0A9P9WVD5"/>
<dbReference type="Proteomes" id="UP000829685">
    <property type="component" value="Unassembled WGS sequence"/>
</dbReference>
<comment type="caution">
    <text evidence="2">The sequence shown here is derived from an EMBL/GenBank/DDBJ whole genome shotgun (WGS) entry which is preliminary data.</text>
</comment>
<name>A0A9P9WVD5_9PEZI</name>
<evidence type="ECO:0000256" key="1">
    <source>
        <dbReference type="SAM" id="SignalP"/>
    </source>
</evidence>
<organism evidence="2 3">
    <name type="scientific">Neoarthrinium moseri</name>
    <dbReference type="NCBI Taxonomy" id="1658444"/>
    <lineage>
        <taxon>Eukaryota</taxon>
        <taxon>Fungi</taxon>
        <taxon>Dikarya</taxon>
        <taxon>Ascomycota</taxon>
        <taxon>Pezizomycotina</taxon>
        <taxon>Sordariomycetes</taxon>
        <taxon>Xylariomycetidae</taxon>
        <taxon>Amphisphaeriales</taxon>
        <taxon>Apiosporaceae</taxon>
        <taxon>Neoarthrinium</taxon>
    </lineage>
</organism>
<protein>
    <submittedName>
        <fullName evidence="2">Uncharacterized protein</fullName>
    </submittedName>
</protein>
<accession>A0A9P9WVD5</accession>
<reference evidence="2" key="1">
    <citation type="submission" date="2021-03" db="EMBL/GenBank/DDBJ databases">
        <title>Revisited historic fungal species revealed as producer of novel bioactive compounds through whole genome sequencing and comparative genomics.</title>
        <authorList>
            <person name="Vignolle G.A."/>
            <person name="Hochenegger N."/>
            <person name="Mach R.L."/>
            <person name="Mach-Aigner A.R."/>
            <person name="Javad Rahimi M."/>
            <person name="Salim K.A."/>
            <person name="Chan C.M."/>
            <person name="Lim L.B.L."/>
            <person name="Cai F."/>
            <person name="Druzhinina I.S."/>
            <person name="U'Ren J.M."/>
            <person name="Derntl C."/>
        </authorList>
    </citation>
    <scope>NUCLEOTIDE SEQUENCE</scope>
    <source>
        <strain evidence="2">TUCIM 5799</strain>
    </source>
</reference>
<dbReference type="EMBL" id="JAFIMR010000004">
    <property type="protein sequence ID" value="KAI1879758.1"/>
    <property type="molecule type" value="Genomic_DNA"/>
</dbReference>
<evidence type="ECO:0000313" key="2">
    <source>
        <dbReference type="EMBL" id="KAI1879758.1"/>
    </source>
</evidence>
<keyword evidence="3" id="KW-1185">Reference proteome</keyword>
<feature type="chain" id="PRO_5040356357" evidence="1">
    <location>
        <begin position="16"/>
        <end position="198"/>
    </location>
</feature>
<sequence>MNFVWILLLASSAAALDFSFLGLTPQALWSRNASIPENGTQDLSAQSDTMQLDNNDYYKFPIECVRDPNMGRVENFKNFTRELASVLDRTVRVENGKCGRAFCWDNTTIWACNNAKHPRTISLSALYSANNAILNNCKKQRNNIWSTGGSTWNDQSYGHENSKADLRIYFGSCGCSESRCANPTLCPGYKGDNCSIDD</sequence>
<proteinExistence type="predicted"/>
<evidence type="ECO:0000313" key="3">
    <source>
        <dbReference type="Proteomes" id="UP000829685"/>
    </source>
</evidence>